<protein>
    <recommendedName>
        <fullName evidence="1">PD-(D/E)XK nuclease-like domain-containing protein</fullName>
    </recommendedName>
</protein>
<keyword evidence="3" id="KW-1185">Reference proteome</keyword>
<reference evidence="2 3" key="1">
    <citation type="submission" date="2020-08" db="EMBL/GenBank/DDBJ databases">
        <authorList>
            <person name="Mo P."/>
        </authorList>
    </citation>
    <scope>NUCLEOTIDE SEQUENCE [LARGE SCALE GENOMIC DNA]</scope>
    <source>
        <strain evidence="2 3">CGMCC 4.1532</strain>
    </source>
</reference>
<dbReference type="InterPro" id="IPR048822">
    <property type="entry name" value="PDDEXK_13"/>
</dbReference>
<evidence type="ECO:0000259" key="1">
    <source>
        <dbReference type="Pfam" id="PF20796"/>
    </source>
</evidence>
<feature type="domain" description="PD-(D/E)XK nuclease-like" evidence="1">
    <location>
        <begin position="16"/>
        <end position="299"/>
    </location>
</feature>
<dbReference type="RefSeq" id="WP_185720510.1">
    <property type="nucleotide sequence ID" value="NZ_BAAAWI010000001.1"/>
</dbReference>
<organism evidence="2 3">
    <name type="scientific">Pseudonocardia petroleophila</name>
    <dbReference type="NCBI Taxonomy" id="37331"/>
    <lineage>
        <taxon>Bacteria</taxon>
        <taxon>Bacillati</taxon>
        <taxon>Actinomycetota</taxon>
        <taxon>Actinomycetes</taxon>
        <taxon>Pseudonocardiales</taxon>
        <taxon>Pseudonocardiaceae</taxon>
        <taxon>Pseudonocardia</taxon>
    </lineage>
</organism>
<name>A0A7G7MLM2_9PSEU</name>
<dbReference type="Proteomes" id="UP000515728">
    <property type="component" value="Chromosome"/>
</dbReference>
<sequence length="313" mass="34499">MITRSVLEAHHAYVRGDNAWQQRARLHQSLWRQAHGLVAGMHDGRPLGSRLTSADAEPPALSNYLSPQAQHCVEAAVAEAPKTGALLGRPRLWVDLLSSQPLCFNLFGPLAEDHTLAGRVLSTLWPDIRTVNDIRFEWSPGRGDEAYTGNRSAFDVFVDYDGPLGRSFLGIEVKYHEDLSGKAAKDENGRYTALANKHGIFRKDLVPALQKPPLQQIWLDHLLALQLRSNPKNDGWKAGIFALLYPVGNTACADGAARYRRCLSDLETFDARTLNDVVQAARLTSPASWPDDVYARYLDPALVNATIADPAGT</sequence>
<dbReference type="Pfam" id="PF20796">
    <property type="entry name" value="PDDEXK_13"/>
    <property type="match status" value="1"/>
</dbReference>
<dbReference type="EMBL" id="CP060131">
    <property type="protein sequence ID" value="QNG53683.1"/>
    <property type="molecule type" value="Genomic_DNA"/>
</dbReference>
<proteinExistence type="predicted"/>
<accession>A0A7G7MLM2</accession>
<gene>
    <name evidence="2" type="ORF">H6H00_06995</name>
</gene>
<dbReference type="KEGG" id="ppel:H6H00_06995"/>
<evidence type="ECO:0000313" key="3">
    <source>
        <dbReference type="Proteomes" id="UP000515728"/>
    </source>
</evidence>
<evidence type="ECO:0000313" key="2">
    <source>
        <dbReference type="EMBL" id="QNG53683.1"/>
    </source>
</evidence>
<dbReference type="AlphaFoldDB" id="A0A7G7MLM2"/>